<keyword evidence="8" id="KW-0732">Signal</keyword>
<dbReference type="InterPro" id="IPR005490">
    <property type="entry name" value="LD_TPept_cat_dom"/>
</dbReference>
<keyword evidence="11" id="KW-1185">Reference proteome</keyword>
<accession>A0ABQ5LTK7</accession>
<dbReference type="PROSITE" id="PS52029">
    <property type="entry name" value="LD_TPASE"/>
    <property type="match status" value="1"/>
</dbReference>
<dbReference type="SUPFAM" id="SSF141523">
    <property type="entry name" value="L,D-transpeptidase catalytic domain-like"/>
    <property type="match status" value="1"/>
</dbReference>
<evidence type="ECO:0000256" key="7">
    <source>
        <dbReference type="PROSITE-ProRule" id="PRU01373"/>
    </source>
</evidence>
<evidence type="ECO:0000256" key="5">
    <source>
        <dbReference type="ARBA" id="ARBA00022984"/>
    </source>
</evidence>
<feature type="chain" id="PRO_5045749227" description="L,D-TPase catalytic domain-containing protein" evidence="8">
    <location>
        <begin position="21"/>
        <end position="185"/>
    </location>
</feature>
<comment type="pathway">
    <text evidence="1 7">Cell wall biogenesis; peptidoglycan biosynthesis.</text>
</comment>
<protein>
    <recommendedName>
        <fullName evidence="9">L,D-TPase catalytic domain-containing protein</fullName>
    </recommendedName>
</protein>
<keyword evidence="6 7" id="KW-0961">Cell wall biogenesis/degradation</keyword>
<dbReference type="PANTHER" id="PTHR30582">
    <property type="entry name" value="L,D-TRANSPEPTIDASE"/>
    <property type="match status" value="1"/>
</dbReference>
<evidence type="ECO:0000256" key="6">
    <source>
        <dbReference type="ARBA" id="ARBA00023316"/>
    </source>
</evidence>
<keyword evidence="4 7" id="KW-0133">Cell shape</keyword>
<evidence type="ECO:0000256" key="4">
    <source>
        <dbReference type="ARBA" id="ARBA00022960"/>
    </source>
</evidence>
<dbReference type="PANTHER" id="PTHR30582:SF2">
    <property type="entry name" value="L,D-TRANSPEPTIDASE YCIB-RELATED"/>
    <property type="match status" value="1"/>
</dbReference>
<feature type="active site" description="Nucleophile" evidence="7">
    <location>
        <position position="156"/>
    </location>
</feature>
<dbReference type="InterPro" id="IPR050979">
    <property type="entry name" value="LD-transpeptidase"/>
</dbReference>
<sequence length="185" mass="19835">MKRSSFHPILAGIAALGLLAGCETPPPGATPDAGDGTTTVVTRGPVAPPVAERVAPLASPGPNKVLAIVDLSDQRLTAVRGFDDGRQPEQYHWVISSGIDRKPTPTGQFYVDFLSPDHVSSIYHVPMPWSVFFNGNIAIHGDPDARMLGQTASNGCVRLHPAQAEIFYKMVEDVGLRNTTIIVRQ</sequence>
<dbReference type="CDD" id="cd16913">
    <property type="entry name" value="YkuD_like"/>
    <property type="match status" value="1"/>
</dbReference>
<evidence type="ECO:0000256" key="8">
    <source>
        <dbReference type="SAM" id="SignalP"/>
    </source>
</evidence>
<evidence type="ECO:0000256" key="2">
    <source>
        <dbReference type="ARBA" id="ARBA00005992"/>
    </source>
</evidence>
<feature type="signal peptide" evidence="8">
    <location>
        <begin position="1"/>
        <end position="20"/>
    </location>
</feature>
<name>A0ABQ5LTK7_9RHOB</name>
<reference evidence="10" key="1">
    <citation type="journal article" date="2023" name="Int. J. Syst. Evol. Microbiol.">
        <title>Sinisalibacter aestuarii sp. nov., isolated from estuarine sediment of the Arakawa River.</title>
        <authorList>
            <person name="Arafat S.T."/>
            <person name="Hirano S."/>
            <person name="Sato A."/>
            <person name="Takeuchi K."/>
            <person name="Yasuda T."/>
            <person name="Terahara T."/>
            <person name="Hamada M."/>
            <person name="Kobayashi T."/>
        </authorList>
    </citation>
    <scope>NUCLEOTIDE SEQUENCE</scope>
    <source>
        <strain evidence="10">B-399</strain>
    </source>
</reference>
<evidence type="ECO:0000256" key="3">
    <source>
        <dbReference type="ARBA" id="ARBA00022679"/>
    </source>
</evidence>
<dbReference type="InterPro" id="IPR038063">
    <property type="entry name" value="Transpep_catalytic_dom"/>
</dbReference>
<feature type="active site" description="Proton donor/acceptor" evidence="7">
    <location>
        <position position="140"/>
    </location>
</feature>
<dbReference type="EMBL" id="BROH01000006">
    <property type="protein sequence ID" value="GKY88321.1"/>
    <property type="molecule type" value="Genomic_DNA"/>
</dbReference>
<gene>
    <name evidence="10" type="ORF">STA1M1_21900</name>
</gene>
<evidence type="ECO:0000313" key="11">
    <source>
        <dbReference type="Proteomes" id="UP001144205"/>
    </source>
</evidence>
<proteinExistence type="inferred from homology"/>
<feature type="domain" description="L,D-TPase catalytic" evidence="9">
    <location>
        <begin position="65"/>
        <end position="184"/>
    </location>
</feature>
<comment type="caution">
    <text evidence="10">The sequence shown here is derived from an EMBL/GenBank/DDBJ whole genome shotgun (WGS) entry which is preliminary data.</text>
</comment>
<evidence type="ECO:0000313" key="10">
    <source>
        <dbReference type="EMBL" id="GKY88321.1"/>
    </source>
</evidence>
<comment type="similarity">
    <text evidence="2">Belongs to the YkuD family.</text>
</comment>
<evidence type="ECO:0000259" key="9">
    <source>
        <dbReference type="PROSITE" id="PS52029"/>
    </source>
</evidence>
<organism evidence="10 11">
    <name type="scientific">Sinisalibacter aestuarii</name>
    <dbReference type="NCBI Taxonomy" id="2949426"/>
    <lineage>
        <taxon>Bacteria</taxon>
        <taxon>Pseudomonadati</taxon>
        <taxon>Pseudomonadota</taxon>
        <taxon>Alphaproteobacteria</taxon>
        <taxon>Rhodobacterales</taxon>
        <taxon>Roseobacteraceae</taxon>
        <taxon>Sinisalibacter</taxon>
    </lineage>
</organism>
<keyword evidence="5 7" id="KW-0573">Peptidoglycan synthesis</keyword>
<dbReference type="Pfam" id="PF03734">
    <property type="entry name" value="YkuD"/>
    <property type="match status" value="1"/>
</dbReference>
<keyword evidence="3" id="KW-0808">Transferase</keyword>
<dbReference type="PROSITE" id="PS51257">
    <property type="entry name" value="PROKAR_LIPOPROTEIN"/>
    <property type="match status" value="1"/>
</dbReference>
<dbReference type="RefSeq" id="WP_281842366.1">
    <property type="nucleotide sequence ID" value="NZ_BROH01000006.1"/>
</dbReference>
<dbReference type="Gene3D" id="2.40.440.10">
    <property type="entry name" value="L,D-transpeptidase catalytic domain-like"/>
    <property type="match status" value="1"/>
</dbReference>
<evidence type="ECO:0000256" key="1">
    <source>
        <dbReference type="ARBA" id="ARBA00004752"/>
    </source>
</evidence>
<dbReference type="Proteomes" id="UP001144205">
    <property type="component" value="Unassembled WGS sequence"/>
</dbReference>